<dbReference type="AlphaFoldDB" id="A0A1H6C7A1"/>
<proteinExistence type="predicted"/>
<dbReference type="EMBL" id="FNVB01000004">
    <property type="protein sequence ID" value="SEG68844.1"/>
    <property type="molecule type" value="Genomic_DNA"/>
</dbReference>
<sequence>MALAGIELAEHGLTDRCRTWLERSASGEDPWLGPLAIVMLSSHFEEHVADSELLLGSLASQLTGDLATARQGFEQAIAEHGRASAALDAAAANGEFNDDLAITIGRRLYITNILLGNFLIQNDESAAALEPLRDSRSSCDGLLAAYASYLEAHVLIEQKNAEQAAEVLRYAIDEARPNSPWADGELTPWVSIRYGELLASEPWMDVVTDQVEANHVSVGTVVRNPFETALHFKKSGETALADFVHLFPGDFEPVHAALERLKTWSDERYERARRLVLVLHQFVEDPHDSDQTQGLAELRKELDLPLPR</sequence>
<evidence type="ECO:0000313" key="3">
    <source>
        <dbReference type="Proteomes" id="UP000199690"/>
    </source>
</evidence>
<evidence type="ECO:0000313" key="1">
    <source>
        <dbReference type="EMBL" id="SEG68844.1"/>
    </source>
</evidence>
<accession>A0A1I1I4X1</accession>
<reference evidence="3 4" key="1">
    <citation type="submission" date="2016-10" db="EMBL/GenBank/DDBJ databases">
        <authorList>
            <person name="Varghese N."/>
            <person name="Submissions S."/>
        </authorList>
    </citation>
    <scope>NUCLEOTIDE SEQUENCE [LARGE SCALE GENOMIC DNA]</scope>
    <source>
        <strain evidence="4">ATCC 20501</strain>
        <strain evidence="2 3">CGMCC 4.3529</strain>
    </source>
</reference>
<accession>A0A1H6C7A1</accession>
<dbReference type="EMBL" id="FOME01000001">
    <property type="protein sequence ID" value="SFC31085.1"/>
    <property type="molecule type" value="Genomic_DNA"/>
</dbReference>
<reference evidence="1" key="2">
    <citation type="submission" date="2016-10" db="EMBL/GenBank/DDBJ databases">
        <authorList>
            <person name="de Groot N.N."/>
        </authorList>
    </citation>
    <scope>NUCLEOTIDE SEQUENCE [LARGE SCALE GENOMIC DNA]</scope>
    <source>
        <strain evidence="1">ATCC 20501</strain>
    </source>
</reference>
<protein>
    <recommendedName>
        <fullName evidence="5">Tetratricopeptide repeat protein</fullName>
    </recommendedName>
</protein>
<evidence type="ECO:0000313" key="2">
    <source>
        <dbReference type="EMBL" id="SFC31085.1"/>
    </source>
</evidence>
<name>A0A1H6C7A1_9PSEU</name>
<dbReference type="Proteomes" id="UP000199690">
    <property type="component" value="Unassembled WGS sequence"/>
</dbReference>
<gene>
    <name evidence="1" type="ORF">SAMN02982929_03189</name>
    <name evidence="2" type="ORF">SAMN05216506_101430</name>
</gene>
<keyword evidence="3" id="KW-1185">Reference proteome</keyword>
<evidence type="ECO:0000313" key="4">
    <source>
        <dbReference type="Proteomes" id="UP000236729"/>
    </source>
</evidence>
<dbReference type="Proteomes" id="UP000236729">
    <property type="component" value="Unassembled WGS sequence"/>
</dbReference>
<organism evidence="1 4">
    <name type="scientific">Saccharopolyspora kobensis</name>
    <dbReference type="NCBI Taxonomy" id="146035"/>
    <lineage>
        <taxon>Bacteria</taxon>
        <taxon>Bacillati</taxon>
        <taxon>Actinomycetota</taxon>
        <taxon>Actinomycetes</taxon>
        <taxon>Pseudonocardiales</taxon>
        <taxon>Pseudonocardiaceae</taxon>
        <taxon>Saccharopolyspora</taxon>
    </lineage>
</organism>
<dbReference type="RefSeq" id="WP_093345384.1">
    <property type="nucleotide sequence ID" value="NZ_FNVB01000004.1"/>
</dbReference>
<evidence type="ECO:0008006" key="5">
    <source>
        <dbReference type="Google" id="ProtNLM"/>
    </source>
</evidence>